<feature type="region of interest" description="Disordered" evidence="1">
    <location>
        <begin position="1"/>
        <end position="20"/>
    </location>
</feature>
<feature type="compositionally biased region" description="Polar residues" evidence="1">
    <location>
        <begin position="1"/>
        <end position="13"/>
    </location>
</feature>
<evidence type="ECO:0000313" key="2">
    <source>
        <dbReference type="EMBL" id="CAD9033860.1"/>
    </source>
</evidence>
<dbReference type="InterPro" id="IPR050410">
    <property type="entry name" value="CCR4/nocturin_mRNA_transcr"/>
</dbReference>
<reference evidence="2" key="1">
    <citation type="submission" date="2021-01" db="EMBL/GenBank/DDBJ databases">
        <authorList>
            <person name="Corre E."/>
            <person name="Pelletier E."/>
            <person name="Niang G."/>
            <person name="Scheremetjew M."/>
            <person name="Finn R."/>
            <person name="Kale V."/>
            <person name="Holt S."/>
            <person name="Cochrane G."/>
            <person name="Meng A."/>
            <person name="Brown T."/>
            <person name="Cohen L."/>
        </authorList>
    </citation>
    <scope>NUCLEOTIDE SEQUENCE</scope>
    <source>
        <strain evidence="2">NIES-381</strain>
    </source>
</reference>
<organism evidence="2">
    <name type="scientific">Eutreptiella gymnastica</name>
    <dbReference type="NCBI Taxonomy" id="73025"/>
    <lineage>
        <taxon>Eukaryota</taxon>
        <taxon>Discoba</taxon>
        <taxon>Euglenozoa</taxon>
        <taxon>Euglenida</taxon>
        <taxon>Spirocuta</taxon>
        <taxon>Euglenophyceae</taxon>
        <taxon>Eutreptiales</taxon>
        <taxon>Eutreptiaceae</taxon>
        <taxon>Eutreptiella</taxon>
    </lineage>
</organism>
<dbReference type="EMBL" id="HBGA01122170">
    <property type="protein sequence ID" value="CAD9033860.1"/>
    <property type="molecule type" value="Transcribed_RNA"/>
</dbReference>
<accession>A0A7S1J6N3</accession>
<dbReference type="InterPro" id="IPR036691">
    <property type="entry name" value="Endo/exonu/phosph_ase_sf"/>
</dbReference>
<feature type="region of interest" description="Disordered" evidence="1">
    <location>
        <begin position="355"/>
        <end position="431"/>
    </location>
</feature>
<gene>
    <name evidence="2" type="ORF">EGYM00392_LOCUS45009</name>
</gene>
<dbReference type="Gene3D" id="3.60.10.10">
    <property type="entry name" value="Endonuclease/exonuclease/phosphatase"/>
    <property type="match status" value="2"/>
</dbReference>
<evidence type="ECO:0000256" key="1">
    <source>
        <dbReference type="SAM" id="MobiDB-lite"/>
    </source>
</evidence>
<feature type="compositionally biased region" description="Polar residues" evidence="1">
    <location>
        <begin position="421"/>
        <end position="431"/>
    </location>
</feature>
<feature type="region of interest" description="Disordered" evidence="1">
    <location>
        <begin position="71"/>
        <end position="110"/>
    </location>
</feature>
<dbReference type="AlphaFoldDB" id="A0A7S1J6N3"/>
<proteinExistence type="predicted"/>
<feature type="compositionally biased region" description="Basic and acidic residues" evidence="1">
    <location>
        <begin position="393"/>
        <end position="404"/>
    </location>
</feature>
<name>A0A7S1J6N3_9EUGL</name>
<sequence length="721" mass="79487">MGVLISKSQQETMGSRPKAPGIFDFPVEGCLLMPELVGTSEKLYNKVDMEQSPWRPFDDYDCTWYRDIGEQQVDDSSDENTPRQNSRATQRQASSTQSPPTSPVHGRGANLSWKSIARTPAYIPAPADVGHRLRVRLRPTNRNKNSSQKTTYLETGPVMAFPAPPKARSIRKAPAPLPRPPSTSVAEVETTPRTIEIPDDTVERCAKLGLTTYRINSSMLSAVFPDCPRFALFWEYRRNNILRELLYYNTTFICLQEVAKAHYYDFFEPQLLMLAGYKGVWQATSINVGRPVGSATFWKMDKYTLKHQFSVPFDMTSGAIKPAQRPKRSSAASSLGLSVLSDLGDRLSNALNLNKHLSSPSSARAGREGVPEGNKQQSTHLKAGNVGRRSSVHSRDSWTPDGSRRSRSPVQGQAAWERRGSSASANLDPNKLDPQQFSKFWLPALVTELELVPKKKDQQNTAQLEARRNLAKELFASAGQRQPAAQSPNRADSSALSNSTLVMDVTHNIQRQHEERAGPTLVLVNVHIPKARNPHVKLAQAKTIIDHVQRHIAGQSEGASPGPASPITPACQVRQETHDVEQKPVILCGEFSSTYEAASYKFLAQGRSPMKHPPVKHVNPNSGGGNMEHALALDPDSVYTHNLHIESAYNTVFGQEPIITTANLQKCVQPGSSYVWYTPSALQCVSMLQVPTEECLPNASYSSDDHALVVEFALKGVPAGS</sequence>
<feature type="compositionally biased region" description="Low complexity" evidence="1">
    <location>
        <begin position="86"/>
        <end position="99"/>
    </location>
</feature>
<dbReference type="PANTHER" id="PTHR12121:SF34">
    <property type="entry name" value="PROTEIN ANGEL"/>
    <property type="match status" value="1"/>
</dbReference>
<feature type="region of interest" description="Disordered" evidence="1">
    <location>
        <begin position="168"/>
        <end position="188"/>
    </location>
</feature>
<protein>
    <recommendedName>
        <fullName evidence="3">Endonuclease/exonuclease/phosphatase domain-containing protein</fullName>
    </recommendedName>
</protein>
<dbReference type="GO" id="GO:0000175">
    <property type="term" value="F:3'-5'-RNA exonuclease activity"/>
    <property type="evidence" value="ECO:0007669"/>
    <property type="project" value="TreeGrafter"/>
</dbReference>
<evidence type="ECO:0008006" key="3">
    <source>
        <dbReference type="Google" id="ProtNLM"/>
    </source>
</evidence>
<dbReference type="PANTHER" id="PTHR12121">
    <property type="entry name" value="CARBON CATABOLITE REPRESSOR PROTEIN 4"/>
    <property type="match status" value="1"/>
</dbReference>
<dbReference type="SUPFAM" id="SSF56219">
    <property type="entry name" value="DNase I-like"/>
    <property type="match status" value="2"/>
</dbReference>